<evidence type="ECO:0000256" key="3">
    <source>
        <dbReference type="RuleBase" id="RU365011"/>
    </source>
</evidence>
<sequence>MPFGWIKPRFTTKSRESSKHYKASRPVASECVASGSVDSGSAADKNGFGLHILYDSTKANEQPLPSHLSPDTDICYEEVDIIAIHGLGGRPFDTWTHPKTKNMWLRDLLPLTMTNSRIMTYGYDAEVYKNKGTLRILDNAENLLFSILNTRKTDQNRSRAIVFVGHSMGGIVVKKALVMASEEQRYKNIVESTRGVMFMGTPHDGADAAKLALTIANIANSVTSINTVNLELLRRDSEPLTEIARSFGFLAQRLKIVTIVESNTTRIPYMRTQIMIVPQPSARLNLGDREIVFSIMDADHHLVCKFTGGDSLEYRKVRNAIELLATSRDASQDRLPRLQIPFSPDPEFVGREPVLRELHQKVSLSNIHSRHALYGLGGVGKSSIAIEYAVQLNRLQPSTWIFWVHGANSRRFKQSYREIANSLELPGRDNPQVNVVELVVQWLRNEKNGKWVMILDNADNEHLYFPKTECSPQEREGMEPSEALSAYLPQSRHGCILVTSRDRLTAMEMVFNRSRNITMIEPMDEETAQSLVKKRLSAEQMDGANLTTFIEMLGHIPLAITQACAYLEHSAFDESTPMTIAEYEALFLETKSTQLYLLKTDRSDARRDTELPSSVVTTWQISFEQIKREDPLAADILSLIGVLDRQGIPKSLLSLDDNSAKTREALSRLLAFCLIKAEKGNKTFEMHHLVQLSLRAWLDDRSETTKWICKGIEILYEAFPKDAFFTPTNWLECSQYLPHTHALLLSNILTTKIEESDIDMKTKAVFHTTRLLNYVGNYLDTQGLFEDALCQHRRAYEIMAKFCGPEHKDTLMHYSNVAQTLSEQGKPAEAEAIEREILRTLSNTLPDAQDDGLHSLSVLVHANLARSLHRQGKYAEAYSIDEYVLKERRVKPGTENRDLWISMNAVAQSLATAGQLEEAEAVSRDVVAKQTAGLGPGNTFTFESRRGLASILVLREDFKEAEVEIRNLIDMEGNVLPEGHPERMRSAKILAGILCKKMQFSDAEDVLRDAQRCGAGFSSEPTLLMANLEAELAGTLLQQERYDEAIKLYRASLSVRDKLLPTRDLTTYNLTANLATALGLAGRITEQQDMLWETLQALTQLSDLNMRPVLDALVTLASSFGVIIDPKNVPDACTRILKSQPSQISDNWEVFKPRVASLSCVLLGLRMKTEGLELSVRFRKRPDLSTIQPIMALIEIYKASGRFRDVVPLVQELVEDFTQLLGPQHPLTTMHVSLLSVMRDSDSEEAEKLAKSAASLSEELGNTELSGNISQDLDNVPALLGKQEETQK</sequence>
<dbReference type="Gene3D" id="3.40.50.300">
    <property type="entry name" value="P-loop containing nucleotide triphosphate hydrolases"/>
    <property type="match status" value="1"/>
</dbReference>
<dbReference type="GeneID" id="28837093"/>
<protein>
    <recommendedName>
        <fullName evidence="2 3">GPI inositol-deacylase</fullName>
        <ecNumber evidence="3">3.1.-.-</ecNumber>
    </recommendedName>
</protein>
<dbReference type="InterPro" id="IPR012908">
    <property type="entry name" value="PGAP1-ab_dom-like"/>
</dbReference>
<dbReference type="SUPFAM" id="SSF48452">
    <property type="entry name" value="TPR-like"/>
    <property type="match status" value="3"/>
</dbReference>
<dbReference type="InterPro" id="IPR027417">
    <property type="entry name" value="P-loop_NTPase"/>
</dbReference>
<dbReference type="RefSeq" id="XP_059319822.1">
    <property type="nucleotide sequence ID" value="XM_059463560.1"/>
</dbReference>
<dbReference type="SUPFAM" id="SSF52540">
    <property type="entry name" value="P-loop containing nucleoside triphosphate hydrolases"/>
    <property type="match status" value="1"/>
</dbReference>
<feature type="region of interest" description="Disordered" evidence="4">
    <location>
        <begin position="1264"/>
        <end position="1288"/>
    </location>
</feature>
<evidence type="ECO:0000313" key="7">
    <source>
        <dbReference type="Proteomes" id="UP000091956"/>
    </source>
</evidence>
<accession>A0A1B8GQI1</accession>
<dbReference type="InterPro" id="IPR029058">
    <property type="entry name" value="AB_hydrolase_fold"/>
</dbReference>
<dbReference type="Gene3D" id="3.40.50.1820">
    <property type="entry name" value="alpha/beta hydrolase"/>
    <property type="match status" value="1"/>
</dbReference>
<evidence type="ECO:0000256" key="1">
    <source>
        <dbReference type="ARBA" id="ARBA00003496"/>
    </source>
</evidence>
<proteinExistence type="inferred from homology"/>
<evidence type="ECO:0000313" key="6">
    <source>
        <dbReference type="EMBL" id="OBT98085.2"/>
    </source>
</evidence>
<keyword evidence="3" id="KW-0378">Hydrolase</keyword>
<keyword evidence="3" id="KW-0256">Endoplasmic reticulum</keyword>
<reference evidence="7" key="2">
    <citation type="journal article" date="2018" name="Nat. Commun.">
        <title>Extreme sensitivity to ultraviolet light in the fungal pathogen causing white-nose syndrome of bats.</title>
        <authorList>
            <person name="Palmer J.M."/>
            <person name="Drees K.P."/>
            <person name="Foster J.T."/>
            <person name="Lindner D.L."/>
        </authorList>
    </citation>
    <scope>NUCLEOTIDE SEQUENCE [LARGE SCALE GENOMIC DNA]</scope>
    <source>
        <strain evidence="7">UAMH 10579</strain>
    </source>
</reference>
<dbReference type="SUPFAM" id="SSF53474">
    <property type="entry name" value="alpha/beta-Hydrolases"/>
    <property type="match status" value="1"/>
</dbReference>
<comment type="similarity">
    <text evidence="3">Belongs to the GPI inositol-deacylase family.</text>
</comment>
<keyword evidence="3" id="KW-0653">Protein transport</keyword>
<dbReference type="GO" id="GO:0005789">
    <property type="term" value="C:endoplasmic reticulum membrane"/>
    <property type="evidence" value="ECO:0007669"/>
    <property type="project" value="UniProtKB-SubCell"/>
</dbReference>
<name>A0A1B8GQI1_9PEZI</name>
<reference evidence="6 7" key="1">
    <citation type="submission" date="2016-03" db="EMBL/GenBank/DDBJ databases">
        <title>Comparative genomics of Pseudogymnoascus destructans, the fungus causing white-nose syndrome of bats.</title>
        <authorList>
            <person name="Palmer J.M."/>
            <person name="Drees K.P."/>
            <person name="Foster J.T."/>
            <person name="Lindner D.L."/>
        </authorList>
    </citation>
    <scope>NUCLEOTIDE SEQUENCE [LARGE SCALE GENOMIC DNA]</scope>
    <source>
        <strain evidence="6 7">UAMH 10579</strain>
    </source>
</reference>
<dbReference type="Gene3D" id="1.25.40.10">
    <property type="entry name" value="Tetratricopeptide repeat domain"/>
    <property type="match status" value="4"/>
</dbReference>
<dbReference type="EMBL" id="KV460218">
    <property type="protein sequence ID" value="OBT98085.2"/>
    <property type="molecule type" value="Genomic_DNA"/>
</dbReference>
<gene>
    <name evidence="6" type="ORF">VE01_03707</name>
</gene>
<feature type="compositionally biased region" description="Polar residues" evidence="4">
    <location>
        <begin position="1264"/>
        <end position="1273"/>
    </location>
</feature>
<comment type="subcellular location">
    <subcellularLocation>
        <location evidence="3">Endoplasmic reticulum membrane</location>
    </subcellularLocation>
</comment>
<dbReference type="Pfam" id="PF07819">
    <property type="entry name" value="PGAP1"/>
    <property type="match status" value="1"/>
</dbReference>
<comment type="function">
    <text evidence="1 3">Involved in inositol deacylation of GPI-anchored proteins which plays important roles in the quality control and ER-associated degradation of GPI-anchored proteins.</text>
</comment>
<dbReference type="STRING" id="342668.A0A1B8GQI1"/>
<dbReference type="InterPro" id="IPR053137">
    <property type="entry name" value="NLR-like"/>
</dbReference>
<dbReference type="InterPro" id="IPR011990">
    <property type="entry name" value="TPR-like_helical_dom_sf"/>
</dbReference>
<organism evidence="6 7">
    <name type="scientific">Pseudogymnoascus verrucosus</name>
    <dbReference type="NCBI Taxonomy" id="342668"/>
    <lineage>
        <taxon>Eukaryota</taxon>
        <taxon>Fungi</taxon>
        <taxon>Dikarya</taxon>
        <taxon>Ascomycota</taxon>
        <taxon>Pezizomycotina</taxon>
        <taxon>Leotiomycetes</taxon>
        <taxon>Thelebolales</taxon>
        <taxon>Thelebolaceae</taxon>
        <taxon>Pseudogymnoascus</taxon>
    </lineage>
</organism>
<dbReference type="PANTHER" id="PTHR46082">
    <property type="entry name" value="ATP/GTP-BINDING PROTEIN-RELATED"/>
    <property type="match status" value="1"/>
</dbReference>
<keyword evidence="3" id="KW-0472">Membrane</keyword>
<dbReference type="Proteomes" id="UP000091956">
    <property type="component" value="Unassembled WGS sequence"/>
</dbReference>
<dbReference type="Pfam" id="PF13424">
    <property type="entry name" value="TPR_12"/>
    <property type="match status" value="1"/>
</dbReference>
<keyword evidence="7" id="KW-1185">Reference proteome</keyword>
<dbReference type="GO" id="GO:0015031">
    <property type="term" value="P:protein transport"/>
    <property type="evidence" value="ECO:0007669"/>
    <property type="project" value="UniProtKB-KW"/>
</dbReference>
<evidence type="ECO:0000256" key="4">
    <source>
        <dbReference type="SAM" id="MobiDB-lite"/>
    </source>
</evidence>
<dbReference type="PANTHER" id="PTHR46082:SF6">
    <property type="entry name" value="AAA+ ATPASE DOMAIN-CONTAINING PROTEIN-RELATED"/>
    <property type="match status" value="1"/>
</dbReference>
<feature type="domain" description="GPI inositol-deacylase PGAP1-like alpha/beta" evidence="5">
    <location>
        <begin position="143"/>
        <end position="223"/>
    </location>
</feature>
<dbReference type="GO" id="GO:0016788">
    <property type="term" value="F:hydrolase activity, acting on ester bonds"/>
    <property type="evidence" value="ECO:0007669"/>
    <property type="project" value="InterPro"/>
</dbReference>
<evidence type="ECO:0000259" key="5">
    <source>
        <dbReference type="Pfam" id="PF07819"/>
    </source>
</evidence>
<evidence type="ECO:0000256" key="2">
    <source>
        <dbReference type="ARBA" id="ARBA00015856"/>
    </source>
</evidence>
<keyword evidence="3" id="KW-0813">Transport</keyword>
<dbReference type="EC" id="3.1.-.-" evidence="3"/>